<dbReference type="Gramene" id="KQJ99494">
    <property type="protein sequence ID" value="KQJ99494"/>
    <property type="gene ID" value="BRADI_3g43513v3"/>
</dbReference>
<dbReference type="Proteomes" id="UP000008810">
    <property type="component" value="Chromosome 3"/>
</dbReference>
<feature type="compositionally biased region" description="Basic and acidic residues" evidence="1">
    <location>
        <begin position="90"/>
        <end position="100"/>
    </location>
</feature>
<organism evidence="2">
    <name type="scientific">Brachypodium distachyon</name>
    <name type="common">Purple false brome</name>
    <name type="synonym">Trachynia distachya</name>
    <dbReference type="NCBI Taxonomy" id="15368"/>
    <lineage>
        <taxon>Eukaryota</taxon>
        <taxon>Viridiplantae</taxon>
        <taxon>Streptophyta</taxon>
        <taxon>Embryophyta</taxon>
        <taxon>Tracheophyta</taxon>
        <taxon>Spermatophyta</taxon>
        <taxon>Magnoliopsida</taxon>
        <taxon>Liliopsida</taxon>
        <taxon>Poales</taxon>
        <taxon>Poaceae</taxon>
        <taxon>BOP clade</taxon>
        <taxon>Pooideae</taxon>
        <taxon>Stipodae</taxon>
        <taxon>Brachypodieae</taxon>
        <taxon>Brachypodium</taxon>
    </lineage>
</organism>
<proteinExistence type="predicted"/>
<evidence type="ECO:0000256" key="1">
    <source>
        <dbReference type="SAM" id="MobiDB-lite"/>
    </source>
</evidence>
<gene>
    <name evidence="2" type="ORF">BRADI_3g43513v3</name>
</gene>
<feature type="region of interest" description="Disordered" evidence="1">
    <location>
        <begin position="192"/>
        <end position="213"/>
    </location>
</feature>
<dbReference type="AlphaFoldDB" id="A0A0Q3FJR8"/>
<accession>A0A0Q3FJR8</accession>
<reference evidence="2" key="2">
    <citation type="submission" date="2017-06" db="EMBL/GenBank/DDBJ databases">
        <title>WGS assembly of Brachypodium distachyon.</title>
        <authorList>
            <consortium name="The International Brachypodium Initiative"/>
            <person name="Lucas S."/>
            <person name="Harmon-Smith M."/>
            <person name="Lail K."/>
            <person name="Tice H."/>
            <person name="Grimwood J."/>
            <person name="Bruce D."/>
            <person name="Barry K."/>
            <person name="Shu S."/>
            <person name="Lindquist E."/>
            <person name="Wang M."/>
            <person name="Pitluck S."/>
            <person name="Vogel J.P."/>
            <person name="Garvin D.F."/>
            <person name="Mockler T.C."/>
            <person name="Schmutz J."/>
            <person name="Rokhsar D."/>
            <person name="Bevan M.W."/>
        </authorList>
    </citation>
    <scope>NUCLEOTIDE SEQUENCE</scope>
    <source>
        <strain evidence="2">Bd21</strain>
    </source>
</reference>
<dbReference type="EnsemblPlants" id="KQJ99494">
    <property type="protein sequence ID" value="KQJ99494"/>
    <property type="gene ID" value="BRADI_3g43513v3"/>
</dbReference>
<reference evidence="2 3" key="1">
    <citation type="journal article" date="2010" name="Nature">
        <title>Genome sequencing and analysis of the model grass Brachypodium distachyon.</title>
        <authorList>
            <consortium name="International Brachypodium Initiative"/>
        </authorList>
    </citation>
    <scope>NUCLEOTIDE SEQUENCE [LARGE SCALE GENOMIC DNA]</scope>
    <source>
        <strain evidence="2 3">Bd21</strain>
    </source>
</reference>
<name>A0A0Q3FJR8_BRADI</name>
<feature type="region of interest" description="Disordered" evidence="1">
    <location>
        <begin position="57"/>
        <end position="154"/>
    </location>
</feature>
<dbReference type="EMBL" id="CM000882">
    <property type="protein sequence ID" value="KQJ99494.1"/>
    <property type="molecule type" value="Genomic_DNA"/>
</dbReference>
<feature type="non-terminal residue" evidence="2">
    <location>
        <position position="1"/>
    </location>
</feature>
<evidence type="ECO:0000313" key="4">
    <source>
        <dbReference type="Proteomes" id="UP000008810"/>
    </source>
</evidence>
<feature type="compositionally biased region" description="Basic and acidic residues" evidence="1">
    <location>
        <begin position="128"/>
        <end position="148"/>
    </location>
</feature>
<dbReference type="InParanoid" id="A0A0Q3FJR8"/>
<keyword evidence="4" id="KW-1185">Reference proteome</keyword>
<sequence length="213" mass="21583">IRRRLNTEWSFGARGVVLEVRASASQESGAELYGAGGRESSNFEWCWGRGRAAAGGWGRGEAAAGEWGRGEAAAGGWGRGEAASSGVGGGEERRQEDGARGRSAGSPGRSCKAREGERAAASSGVGGGEERRQGNGARGREWRRDPHGARPCVEAGSPRRVALSGGRCEWWLQEGSRGRTGDLGLAVGASGGCAGKDGGSGAGGGRLGGMLLG</sequence>
<evidence type="ECO:0000313" key="2">
    <source>
        <dbReference type="EMBL" id="KQJ99494.1"/>
    </source>
</evidence>
<feature type="compositionally biased region" description="Low complexity" evidence="1">
    <location>
        <begin position="101"/>
        <end position="110"/>
    </location>
</feature>
<feature type="compositionally biased region" description="Low complexity" evidence="1">
    <location>
        <begin position="60"/>
        <end position="72"/>
    </location>
</feature>
<reference evidence="3" key="3">
    <citation type="submission" date="2018-08" db="UniProtKB">
        <authorList>
            <consortium name="EnsemblPlants"/>
        </authorList>
    </citation>
    <scope>IDENTIFICATION</scope>
    <source>
        <strain evidence="3">cv. Bd21</strain>
    </source>
</reference>
<protein>
    <submittedName>
        <fullName evidence="2 3">Uncharacterized protein</fullName>
    </submittedName>
</protein>
<evidence type="ECO:0000313" key="3">
    <source>
        <dbReference type="EnsemblPlants" id="KQJ99494"/>
    </source>
</evidence>